<keyword evidence="5" id="KW-0408">Iron</keyword>
<dbReference type="OrthoDB" id="9800776at2"/>
<evidence type="ECO:0000256" key="1">
    <source>
        <dbReference type="ARBA" id="ARBA00001962"/>
    </source>
</evidence>
<keyword evidence="4" id="KW-0560">Oxidoreductase</keyword>
<dbReference type="AlphaFoldDB" id="A0A1M7MSV5"/>
<dbReference type="InterPro" id="IPR001663">
    <property type="entry name" value="Rng_hydr_dOase-A"/>
</dbReference>
<dbReference type="GO" id="GO:0005506">
    <property type="term" value="F:iron ion binding"/>
    <property type="evidence" value="ECO:0007669"/>
    <property type="project" value="InterPro"/>
</dbReference>
<dbReference type="PANTHER" id="PTHR43756">
    <property type="entry name" value="CHOLINE MONOOXYGENASE, CHLOROPLASTIC"/>
    <property type="match status" value="1"/>
</dbReference>
<evidence type="ECO:0000256" key="4">
    <source>
        <dbReference type="ARBA" id="ARBA00023002"/>
    </source>
</evidence>
<accession>A0A1M7MSV5</accession>
<dbReference type="InterPro" id="IPR015879">
    <property type="entry name" value="Ring_hydroxy_dOase_asu_C_dom"/>
</dbReference>
<dbReference type="PANTHER" id="PTHR43756:SF5">
    <property type="entry name" value="CHOLINE MONOOXYGENASE, CHLOROPLASTIC"/>
    <property type="match status" value="1"/>
</dbReference>
<dbReference type="PROSITE" id="PS51296">
    <property type="entry name" value="RIESKE"/>
    <property type="match status" value="1"/>
</dbReference>
<dbReference type="EMBL" id="FRCL01000009">
    <property type="protein sequence ID" value="SHM94142.1"/>
    <property type="molecule type" value="Genomic_DNA"/>
</dbReference>
<name>A0A1M7MSV5_9FLAO</name>
<evidence type="ECO:0000256" key="2">
    <source>
        <dbReference type="ARBA" id="ARBA00022714"/>
    </source>
</evidence>
<dbReference type="Gene3D" id="3.90.380.10">
    <property type="entry name" value="Naphthalene 1,2-dioxygenase Alpha Subunit, Chain A, domain 1"/>
    <property type="match status" value="1"/>
</dbReference>
<evidence type="ECO:0000313" key="9">
    <source>
        <dbReference type="Proteomes" id="UP000184092"/>
    </source>
</evidence>
<dbReference type="SUPFAM" id="SSF50022">
    <property type="entry name" value="ISP domain"/>
    <property type="match status" value="1"/>
</dbReference>
<dbReference type="RefSeq" id="WP_073209604.1">
    <property type="nucleotide sequence ID" value="NZ_FRCL01000009.1"/>
</dbReference>
<dbReference type="Gene3D" id="2.102.10.10">
    <property type="entry name" value="Rieske [2Fe-2S] iron-sulphur domain"/>
    <property type="match status" value="1"/>
</dbReference>
<dbReference type="Pfam" id="PF00355">
    <property type="entry name" value="Rieske"/>
    <property type="match status" value="1"/>
</dbReference>
<sequence>MIKNINYLDQEIFNLEMENIHNSGWVFVCLKEQISAENDFVTYEISKKSLVIQNFEGDIKCFENICQHRFNKIQTGYIGNSPFFCKYHAWTYDSNGKALVNQSFTDQLILENRNCLKQYEVGINGEFVFVKVNQDSKLSLKEHLGDFDQILSNLSSYFDKQISNEYTIIPHHANWKLLVENVLECYHCSTVHKETLVPIGIGTKKPENHVTDRNHDMIDYPIRIGKQQKIRNEKLSFLNKRLFKHSSLRHIYVFPNLFITSTDGILFYIGKLNPQSPDNTDLLVSFVKPILNDLTTKEAILSNAFFNSSLDSSTKVIYEDKVILENIQKNLSMVEGLSQIFGDEEFRIERFHDNVKRNVEYI</sequence>
<dbReference type="CDD" id="cd00680">
    <property type="entry name" value="RHO_alpha_C"/>
    <property type="match status" value="1"/>
</dbReference>
<dbReference type="InterPro" id="IPR036922">
    <property type="entry name" value="Rieske_2Fe-2S_sf"/>
</dbReference>
<evidence type="ECO:0000259" key="7">
    <source>
        <dbReference type="PROSITE" id="PS51296"/>
    </source>
</evidence>
<keyword evidence="3" id="KW-0479">Metal-binding</keyword>
<evidence type="ECO:0000256" key="5">
    <source>
        <dbReference type="ARBA" id="ARBA00023004"/>
    </source>
</evidence>
<dbReference type="Pfam" id="PF00848">
    <property type="entry name" value="Ring_hydroxyl_A"/>
    <property type="match status" value="1"/>
</dbReference>
<reference evidence="9" key="1">
    <citation type="submission" date="2016-11" db="EMBL/GenBank/DDBJ databases">
        <authorList>
            <person name="Varghese N."/>
            <person name="Submissions S."/>
        </authorList>
    </citation>
    <scope>NUCLEOTIDE SEQUENCE [LARGE SCALE GENOMIC DNA]</scope>
    <source>
        <strain evidence="9">CGMCC 1.2749</strain>
    </source>
</reference>
<dbReference type="SUPFAM" id="SSF55961">
    <property type="entry name" value="Bet v1-like"/>
    <property type="match status" value="1"/>
</dbReference>
<keyword evidence="8" id="KW-0223">Dioxygenase</keyword>
<evidence type="ECO:0000313" key="8">
    <source>
        <dbReference type="EMBL" id="SHM94142.1"/>
    </source>
</evidence>
<dbReference type="Proteomes" id="UP000184092">
    <property type="component" value="Unassembled WGS sequence"/>
</dbReference>
<dbReference type="GO" id="GO:0051213">
    <property type="term" value="F:dioxygenase activity"/>
    <property type="evidence" value="ECO:0007669"/>
    <property type="project" value="UniProtKB-KW"/>
</dbReference>
<proteinExistence type="predicted"/>
<evidence type="ECO:0000256" key="3">
    <source>
        <dbReference type="ARBA" id="ARBA00022723"/>
    </source>
</evidence>
<keyword evidence="6" id="KW-0411">Iron-sulfur</keyword>
<dbReference type="GO" id="GO:0051537">
    <property type="term" value="F:2 iron, 2 sulfur cluster binding"/>
    <property type="evidence" value="ECO:0007669"/>
    <property type="project" value="UniProtKB-KW"/>
</dbReference>
<keyword evidence="2" id="KW-0001">2Fe-2S</keyword>
<dbReference type="PRINTS" id="PR00090">
    <property type="entry name" value="RNGDIOXGNASE"/>
</dbReference>
<comment type="cofactor">
    <cofactor evidence="1">
        <name>Fe cation</name>
        <dbReference type="ChEBI" id="CHEBI:24875"/>
    </cofactor>
</comment>
<dbReference type="InterPro" id="IPR017941">
    <property type="entry name" value="Rieske_2Fe-2S"/>
</dbReference>
<evidence type="ECO:0000256" key="6">
    <source>
        <dbReference type="ARBA" id="ARBA00023014"/>
    </source>
</evidence>
<keyword evidence="9" id="KW-1185">Reference proteome</keyword>
<feature type="domain" description="Rieske" evidence="7">
    <location>
        <begin position="25"/>
        <end position="130"/>
    </location>
</feature>
<dbReference type="STRING" id="178356.SAMN05216269_10936"/>
<gene>
    <name evidence="8" type="ORF">SAMN05216269_10936</name>
</gene>
<organism evidence="8 9">
    <name type="scientific">Flavobacterium xinjiangense</name>
    <dbReference type="NCBI Taxonomy" id="178356"/>
    <lineage>
        <taxon>Bacteria</taxon>
        <taxon>Pseudomonadati</taxon>
        <taxon>Bacteroidota</taxon>
        <taxon>Flavobacteriia</taxon>
        <taxon>Flavobacteriales</taxon>
        <taxon>Flavobacteriaceae</taxon>
        <taxon>Flavobacterium</taxon>
    </lineage>
</organism>
<protein>
    <submittedName>
        <fullName evidence="8">Phenylpropionate dioxygenase, large terminal subunit</fullName>
    </submittedName>
</protein>